<dbReference type="HOGENOM" id="CLU_072564_0_0_10"/>
<reference evidence="2 3" key="1">
    <citation type="journal article" date="2010" name="Stand. Genomic Sci.">
        <title>Complete genome sequence of Cellulophaga algicola type strain (IC166).</title>
        <authorList>
            <person name="Abt B."/>
            <person name="Lu M."/>
            <person name="Misra M."/>
            <person name="Han C."/>
            <person name="Nolan M."/>
            <person name="Lucas S."/>
            <person name="Hammon N."/>
            <person name="Deshpande S."/>
            <person name="Cheng J.F."/>
            <person name="Tapia R."/>
            <person name="Goodwin L."/>
            <person name="Pitluck S."/>
            <person name="Liolios K."/>
            <person name="Pagani I."/>
            <person name="Ivanova N."/>
            <person name="Mavromatis K."/>
            <person name="Ovchinikova G."/>
            <person name="Pati A."/>
            <person name="Chen A."/>
            <person name="Palaniappan K."/>
            <person name="Land M."/>
            <person name="Hauser L."/>
            <person name="Chang Y.J."/>
            <person name="Jeffries C.D."/>
            <person name="Detter J.C."/>
            <person name="Brambilla E."/>
            <person name="Rohde M."/>
            <person name="Tindall B.J."/>
            <person name="Goker M."/>
            <person name="Woyke T."/>
            <person name="Bristow J."/>
            <person name="Eisen J.A."/>
            <person name="Markowitz V."/>
            <person name="Hugenholtz P."/>
            <person name="Kyrpides N.C."/>
            <person name="Klenk H.P."/>
            <person name="Lapidus A."/>
        </authorList>
    </citation>
    <scope>NUCLEOTIDE SEQUENCE [LARGE SCALE GENOMIC DNA]</scope>
    <source>
        <strain evidence="3">DSM 14237 / IC166 / ACAM 630</strain>
    </source>
</reference>
<dbReference type="AlphaFoldDB" id="E6XD75"/>
<keyword evidence="3" id="KW-1185">Reference proteome</keyword>
<dbReference type="EMBL" id="CP002453">
    <property type="protein sequence ID" value="ADV47988.1"/>
    <property type="molecule type" value="Genomic_DNA"/>
</dbReference>
<dbReference type="SUPFAM" id="SSF54001">
    <property type="entry name" value="Cysteine proteinases"/>
    <property type="match status" value="1"/>
</dbReference>
<dbReference type="KEGG" id="cao:Celal_0649"/>
<dbReference type="Pfam" id="PF01841">
    <property type="entry name" value="Transglut_core"/>
    <property type="match status" value="1"/>
</dbReference>
<feature type="domain" description="Transglutaminase-like" evidence="1">
    <location>
        <begin position="51"/>
        <end position="177"/>
    </location>
</feature>
<organism evidence="2 3">
    <name type="scientific">Cellulophaga algicola (strain DSM 14237 / IC166 / ACAM 630)</name>
    <dbReference type="NCBI Taxonomy" id="688270"/>
    <lineage>
        <taxon>Bacteria</taxon>
        <taxon>Pseudomonadati</taxon>
        <taxon>Bacteroidota</taxon>
        <taxon>Flavobacteriia</taxon>
        <taxon>Flavobacteriales</taxon>
        <taxon>Flavobacteriaceae</taxon>
        <taxon>Cellulophaga</taxon>
    </lineage>
</organism>
<dbReference type="STRING" id="688270.Celal_0649"/>
<evidence type="ECO:0000259" key="1">
    <source>
        <dbReference type="Pfam" id="PF01841"/>
    </source>
</evidence>
<dbReference type="OrthoDB" id="9788327at2"/>
<accession>E6XD75</accession>
<evidence type="ECO:0000313" key="3">
    <source>
        <dbReference type="Proteomes" id="UP000008634"/>
    </source>
</evidence>
<protein>
    <submittedName>
        <fullName evidence="2">Transglutaminase domain-containing protein</fullName>
    </submittedName>
</protein>
<dbReference type="Gene3D" id="3.10.620.30">
    <property type="match status" value="1"/>
</dbReference>
<dbReference type="InterPro" id="IPR038765">
    <property type="entry name" value="Papain-like_cys_pep_sf"/>
</dbReference>
<dbReference type="PROSITE" id="PS51257">
    <property type="entry name" value="PROKAR_LIPOPROTEIN"/>
    <property type="match status" value="1"/>
</dbReference>
<dbReference type="InterPro" id="IPR052557">
    <property type="entry name" value="CAP/Cytokinesis_protein"/>
</dbReference>
<dbReference type="RefSeq" id="WP_013549478.1">
    <property type="nucleotide sequence ID" value="NC_014934.1"/>
</dbReference>
<gene>
    <name evidence="2" type="ordered locus">Celal_0649</name>
</gene>
<dbReference type="Proteomes" id="UP000008634">
    <property type="component" value="Chromosome"/>
</dbReference>
<dbReference type="eggNOG" id="COG5279">
    <property type="taxonomic scope" value="Bacteria"/>
</dbReference>
<proteinExistence type="predicted"/>
<dbReference type="PANTHER" id="PTHR46333:SF2">
    <property type="entry name" value="CYTOKINESIS PROTEIN 3"/>
    <property type="match status" value="1"/>
</dbReference>
<name>E6XD75_CELAD</name>
<sequence length="337" mass="38636">MRYVFLIFILYTSISCAQRSDFIGINFSKADSIAMQYKGASLKNLPVLVYNLTTPLPSEVEKFRAIYTWVSTNIENDYDSYAKTKSKRNKIGKDRASFLAWNERYSPKVFQNLIANKKAACTGYAYLVREMAGLAEIPCEIVDGHSRTATVLLTLNSLPNHSWNRVQLNGKWYLCDATWSAGQIILNEDKPVFQFEYHDGYFLAAPSLFIKNHYPIEAKWSLMDEVPPFETFVLGPIVYKGAFKHKIQPIAPLKLETEIIKNETVKFQFKSSTILNAEELVMEVGNGYSNTKIDTKPILQNKTYTITHRFTKTGLFDLHLKYNDAIIATYIVRVKRK</sequence>
<evidence type="ECO:0000313" key="2">
    <source>
        <dbReference type="EMBL" id="ADV47988.1"/>
    </source>
</evidence>
<dbReference type="InterPro" id="IPR002931">
    <property type="entry name" value="Transglutaminase-like"/>
</dbReference>
<dbReference type="GO" id="GO:0005737">
    <property type="term" value="C:cytoplasm"/>
    <property type="evidence" value="ECO:0007669"/>
    <property type="project" value="TreeGrafter"/>
</dbReference>
<dbReference type="PANTHER" id="PTHR46333">
    <property type="entry name" value="CYTOKINESIS PROTEIN 3"/>
    <property type="match status" value="1"/>
</dbReference>